<keyword evidence="2" id="KW-1185">Reference proteome</keyword>
<reference evidence="1 2" key="1">
    <citation type="journal article" date="2015" name="Stand. Genomic Sci.">
        <title>Genomic Encyclopedia of Bacterial and Archaeal Type Strains, Phase III: the genomes of soil and plant-associated and newly described type strains.</title>
        <authorList>
            <person name="Whitman W.B."/>
            <person name="Woyke T."/>
            <person name="Klenk H.P."/>
            <person name="Zhou Y."/>
            <person name="Lilburn T.G."/>
            <person name="Beck B.J."/>
            <person name="De Vos P."/>
            <person name="Vandamme P."/>
            <person name="Eisen J.A."/>
            <person name="Garrity G."/>
            <person name="Hugenholtz P."/>
            <person name="Kyrpides N.C."/>
        </authorList>
    </citation>
    <scope>NUCLEOTIDE SEQUENCE [LARGE SCALE GENOMIC DNA]</scope>
    <source>
        <strain evidence="1 2">S2T63</strain>
    </source>
</reference>
<proteinExistence type="predicted"/>
<dbReference type="EMBL" id="RCDB01000001">
    <property type="protein sequence ID" value="RLK52557.1"/>
    <property type="molecule type" value="Genomic_DNA"/>
</dbReference>
<protein>
    <submittedName>
        <fullName evidence="1">Uncharacterized protein</fullName>
    </submittedName>
</protein>
<evidence type="ECO:0000313" key="2">
    <source>
        <dbReference type="Proteomes" id="UP000273158"/>
    </source>
</evidence>
<evidence type="ECO:0000313" key="1">
    <source>
        <dbReference type="EMBL" id="RLK52557.1"/>
    </source>
</evidence>
<name>A0A498CBF9_9MICO</name>
<accession>A0A498CBF9</accession>
<organism evidence="1 2">
    <name type="scientific">Microbacterium telephonicum</name>
    <dbReference type="NCBI Taxonomy" id="1714841"/>
    <lineage>
        <taxon>Bacteria</taxon>
        <taxon>Bacillati</taxon>
        <taxon>Actinomycetota</taxon>
        <taxon>Actinomycetes</taxon>
        <taxon>Micrococcales</taxon>
        <taxon>Microbacteriaceae</taxon>
        <taxon>Microbacterium</taxon>
    </lineage>
</organism>
<dbReference type="RefSeq" id="WP_121057358.1">
    <property type="nucleotide sequence ID" value="NZ_RCDB01000001.1"/>
</dbReference>
<comment type="caution">
    <text evidence="1">The sequence shown here is derived from an EMBL/GenBank/DDBJ whole genome shotgun (WGS) entry which is preliminary data.</text>
</comment>
<dbReference type="AlphaFoldDB" id="A0A498CBF9"/>
<sequence length="120" mass="13496">MPYRDRAHVERWLSDFWETHIVLSEKLSVVDDGFTPSQDSGLVVAALNRTPGVSFLSVAHVDGQPRWRVTFEPRSETIQLDADGVRELAREIGGLGELCAYLQQRTDEARDHGRPSPPRA</sequence>
<dbReference type="Proteomes" id="UP000273158">
    <property type="component" value="Unassembled WGS sequence"/>
</dbReference>
<dbReference type="OrthoDB" id="5075913at2"/>
<gene>
    <name evidence="1" type="ORF">C7474_0506</name>
</gene>